<feature type="compositionally biased region" description="Low complexity" evidence="1">
    <location>
        <begin position="378"/>
        <end position="389"/>
    </location>
</feature>
<organism evidence="3 4">
    <name type="scientific">Aliishimia ponticola</name>
    <dbReference type="NCBI Taxonomy" id="2499833"/>
    <lineage>
        <taxon>Bacteria</taxon>
        <taxon>Pseudomonadati</taxon>
        <taxon>Pseudomonadota</taxon>
        <taxon>Alphaproteobacteria</taxon>
        <taxon>Rhodobacterales</taxon>
        <taxon>Paracoccaceae</taxon>
        <taxon>Aliishimia</taxon>
    </lineage>
</organism>
<dbReference type="Pfam" id="PF04748">
    <property type="entry name" value="Polysacc_deac_2"/>
    <property type="match status" value="1"/>
</dbReference>
<sequence>MHLNIGAKLAQIMDEVVGKTVVVIDQKQHEPGPWMDTHSGHEWHVQVITSAYLFRLGGERQGASGLAIPPALWLRDKTEVVRWFCGPAWQGGPHRKRERGMARGFLGGMLIGGLVSVGAAVILAILVEPPRPPEFAASLSDDVDTPEVPVATVGTVPGRDGDEPLRPATPQVTEPDPGADSALDGDATQPGPAPQAVELASDALKPAELPAAVAAPAAVATDTPVTSSRNVVQQIAPQPDAVAQVEITPPAARPLPAQIATLGAGAQLTAEPEQAPAPTVPGRYTGSPAAQSSAPVSLAQPSEPDAMDVSAPDRIASAPAQVQLAPPVIANPAPQDTGDAGVSSAAPDVQRTAAAQAPAQPGVIAPQDNQVTSAVQDPGAAGPSAQAPGLRGTANNAPRIAALGQSETAIARPMIGTPAKSLLARSGDALATPEQGVLPTITAPQPENSALVAHAETFENAEDKPLLSIVLMDSGFAIDDDTVGLPALRSFPHKLSIAVDWSLPDAADRAALYRSRGFEVLAMIDLPENLTASDTEVVLTAALDTVPEAVGVLEGPVTGLQGTPEMAAQVGEILSETGHGIIWRSKGLDTARKLAAKNGVASHTMFRDFDSSGQTPIVIRRFLDQAAFKAGQQGGLIMVGRLRTDTISALLVWGLQDRASRVAIAPVSAVLQVPQEPS</sequence>
<accession>A0A4S4NKM4</accession>
<feature type="region of interest" description="Disordered" evidence="1">
    <location>
        <begin position="328"/>
        <end position="393"/>
    </location>
</feature>
<feature type="region of interest" description="Disordered" evidence="1">
    <location>
        <begin position="137"/>
        <end position="196"/>
    </location>
</feature>
<keyword evidence="2" id="KW-0472">Membrane</keyword>
<protein>
    <submittedName>
        <fullName evidence="3">Divergent polysaccharide deacetylase family protein</fullName>
    </submittedName>
</protein>
<evidence type="ECO:0000313" key="3">
    <source>
        <dbReference type="EMBL" id="THH38848.1"/>
    </source>
</evidence>
<feature type="region of interest" description="Disordered" evidence="1">
    <location>
        <begin position="268"/>
        <end position="310"/>
    </location>
</feature>
<reference evidence="3 4" key="1">
    <citation type="submission" date="2019-04" db="EMBL/GenBank/DDBJ databases">
        <title>Shimia ponticola sp. nov., isolated from seawater.</title>
        <authorList>
            <person name="Kim Y.-O."/>
            <person name="Yoon J.-H."/>
        </authorList>
    </citation>
    <scope>NUCLEOTIDE SEQUENCE [LARGE SCALE GENOMIC DNA]</scope>
    <source>
        <strain evidence="3 4">MYP11</strain>
    </source>
</reference>
<evidence type="ECO:0000313" key="4">
    <source>
        <dbReference type="Proteomes" id="UP000306602"/>
    </source>
</evidence>
<keyword evidence="4" id="KW-1185">Reference proteome</keyword>
<dbReference type="AlphaFoldDB" id="A0A4S4NKM4"/>
<keyword evidence="2" id="KW-0812">Transmembrane</keyword>
<dbReference type="EMBL" id="SRKY01000001">
    <property type="protein sequence ID" value="THH38848.1"/>
    <property type="molecule type" value="Genomic_DNA"/>
</dbReference>
<feature type="compositionally biased region" description="Low complexity" evidence="1">
    <location>
        <begin position="353"/>
        <end position="367"/>
    </location>
</feature>
<dbReference type="InterPro" id="IPR011330">
    <property type="entry name" value="Glyco_hydro/deAcase_b/a-brl"/>
</dbReference>
<evidence type="ECO:0000256" key="1">
    <source>
        <dbReference type="SAM" id="MobiDB-lite"/>
    </source>
</evidence>
<comment type="caution">
    <text evidence="3">The sequence shown here is derived from an EMBL/GenBank/DDBJ whole genome shotgun (WGS) entry which is preliminary data.</text>
</comment>
<dbReference type="InterPro" id="IPR006837">
    <property type="entry name" value="Divergent_DAC"/>
</dbReference>
<proteinExistence type="predicted"/>
<gene>
    <name evidence="3" type="ORF">E4Z66_04630</name>
</gene>
<evidence type="ECO:0000256" key="2">
    <source>
        <dbReference type="SAM" id="Phobius"/>
    </source>
</evidence>
<dbReference type="OrthoDB" id="7658418at2"/>
<dbReference type="SUPFAM" id="SSF88713">
    <property type="entry name" value="Glycoside hydrolase/deacetylase"/>
    <property type="match status" value="1"/>
</dbReference>
<keyword evidence="2" id="KW-1133">Transmembrane helix</keyword>
<dbReference type="GO" id="GO:0005975">
    <property type="term" value="P:carbohydrate metabolic process"/>
    <property type="evidence" value="ECO:0007669"/>
    <property type="project" value="InterPro"/>
</dbReference>
<name>A0A4S4NKM4_9RHOB</name>
<dbReference type="Gene3D" id="3.20.20.370">
    <property type="entry name" value="Glycoside hydrolase/deacetylase"/>
    <property type="match status" value="1"/>
</dbReference>
<feature type="transmembrane region" description="Helical" evidence="2">
    <location>
        <begin position="105"/>
        <end position="127"/>
    </location>
</feature>
<dbReference type="Proteomes" id="UP000306602">
    <property type="component" value="Unassembled WGS sequence"/>
</dbReference>
<dbReference type="CDD" id="cd10936">
    <property type="entry name" value="CE4_DAC2"/>
    <property type="match status" value="1"/>
</dbReference>